<evidence type="ECO:0000256" key="11">
    <source>
        <dbReference type="ARBA" id="ARBA00023306"/>
    </source>
</evidence>
<dbReference type="SUPFAM" id="SSF50249">
    <property type="entry name" value="Nucleic acid-binding proteins"/>
    <property type="match status" value="1"/>
</dbReference>
<dbReference type="Gene3D" id="3.30.470.30">
    <property type="entry name" value="DNA ligase/mRNA capping enzyme"/>
    <property type="match status" value="1"/>
</dbReference>
<dbReference type="RefSeq" id="WP_094406084.1">
    <property type="nucleotide sequence ID" value="NZ_NMVO01000015.1"/>
</dbReference>
<dbReference type="AlphaFoldDB" id="A0A255G6U2"/>
<keyword evidence="3" id="KW-0235">DNA replication</keyword>
<dbReference type="EMBL" id="NMVO01000015">
    <property type="protein sequence ID" value="OYO11657.1"/>
    <property type="molecule type" value="Genomic_DNA"/>
</dbReference>
<dbReference type="GO" id="GO:0051301">
    <property type="term" value="P:cell division"/>
    <property type="evidence" value="ECO:0007669"/>
    <property type="project" value="UniProtKB-KW"/>
</dbReference>
<protein>
    <recommendedName>
        <fullName evidence="14">DNA ligase</fullName>
        <ecNumber evidence="14">6.5.1.1</ecNumber>
    </recommendedName>
</protein>
<dbReference type="GO" id="GO:0046872">
    <property type="term" value="F:metal ion binding"/>
    <property type="evidence" value="ECO:0007669"/>
    <property type="project" value="UniProtKB-KW"/>
</dbReference>
<dbReference type="CDD" id="cd07901">
    <property type="entry name" value="Adenylation_DNA_ligase_Arch_LigB"/>
    <property type="match status" value="1"/>
</dbReference>
<dbReference type="InterPro" id="IPR012308">
    <property type="entry name" value="DNA_ligase_ATP-dep_N"/>
</dbReference>
<evidence type="ECO:0000256" key="7">
    <source>
        <dbReference type="ARBA" id="ARBA00022840"/>
    </source>
</evidence>
<dbReference type="GO" id="GO:0003910">
    <property type="term" value="F:DNA ligase (ATP) activity"/>
    <property type="evidence" value="ECO:0007669"/>
    <property type="project" value="UniProtKB-EC"/>
</dbReference>
<keyword evidence="8" id="KW-0460">Magnesium</keyword>
<dbReference type="Pfam" id="PF04675">
    <property type="entry name" value="DNA_ligase_A_N"/>
    <property type="match status" value="1"/>
</dbReference>
<keyword evidence="7 14" id="KW-0067">ATP-binding</keyword>
<dbReference type="PANTHER" id="PTHR45674:SF13">
    <property type="entry name" value="DNA LIGASE-RELATED"/>
    <property type="match status" value="1"/>
</dbReference>
<dbReference type="Gene3D" id="2.40.50.140">
    <property type="entry name" value="Nucleic acid-binding proteins"/>
    <property type="match status" value="1"/>
</dbReference>
<evidence type="ECO:0000256" key="12">
    <source>
        <dbReference type="ARBA" id="ARBA00034003"/>
    </source>
</evidence>
<dbReference type="PROSITE" id="PS50160">
    <property type="entry name" value="DNA_LIGASE_A3"/>
    <property type="match status" value="1"/>
</dbReference>
<evidence type="ECO:0000256" key="15">
    <source>
        <dbReference type="RuleBase" id="RU004196"/>
    </source>
</evidence>
<feature type="domain" description="ATP-dependent DNA ligase family profile" evidence="16">
    <location>
        <begin position="298"/>
        <end position="410"/>
    </location>
</feature>
<dbReference type="GO" id="GO:0006260">
    <property type="term" value="P:DNA replication"/>
    <property type="evidence" value="ECO:0007669"/>
    <property type="project" value="UniProtKB-KW"/>
</dbReference>
<evidence type="ECO:0000259" key="16">
    <source>
        <dbReference type="PROSITE" id="PS50160"/>
    </source>
</evidence>
<name>A0A255G6U2_9ACTN</name>
<dbReference type="InterPro" id="IPR050191">
    <property type="entry name" value="ATP-dep_DNA_ligase"/>
</dbReference>
<evidence type="ECO:0000256" key="4">
    <source>
        <dbReference type="ARBA" id="ARBA00022723"/>
    </source>
</evidence>
<dbReference type="GO" id="GO:0003677">
    <property type="term" value="F:DNA binding"/>
    <property type="evidence" value="ECO:0007669"/>
    <property type="project" value="InterPro"/>
</dbReference>
<dbReference type="EC" id="6.5.1.1" evidence="14"/>
<dbReference type="InterPro" id="IPR012340">
    <property type="entry name" value="NA-bd_OB-fold"/>
</dbReference>
<dbReference type="Gene3D" id="1.10.3260.10">
    <property type="entry name" value="DNA ligase, ATP-dependent, N-terminal domain"/>
    <property type="match status" value="1"/>
</dbReference>
<keyword evidence="10 14" id="KW-0234">DNA repair</keyword>
<gene>
    <name evidence="17" type="ORF">CGZ94_14650</name>
</gene>
<dbReference type="PANTHER" id="PTHR45674">
    <property type="entry name" value="DNA LIGASE 1/3 FAMILY MEMBER"/>
    <property type="match status" value="1"/>
</dbReference>
<dbReference type="InterPro" id="IPR036599">
    <property type="entry name" value="DNA_ligase_N_sf"/>
</dbReference>
<keyword evidence="6 14" id="KW-0227">DNA damage</keyword>
<evidence type="ECO:0000256" key="1">
    <source>
        <dbReference type="ARBA" id="ARBA00022598"/>
    </source>
</evidence>
<keyword evidence="4" id="KW-0479">Metal-binding</keyword>
<comment type="catalytic activity">
    <reaction evidence="12 14">
        <text>ATP + (deoxyribonucleotide)n-3'-hydroxyl + 5'-phospho-(deoxyribonucleotide)m = (deoxyribonucleotide)n+m + AMP + diphosphate.</text>
        <dbReference type="EC" id="6.5.1.1"/>
    </reaction>
</comment>
<evidence type="ECO:0000256" key="2">
    <source>
        <dbReference type="ARBA" id="ARBA00022618"/>
    </source>
</evidence>
<evidence type="ECO:0000256" key="14">
    <source>
        <dbReference type="RuleBase" id="RU000617"/>
    </source>
</evidence>
<sequence>MLLQEVADTSAAVAATRSRNAKRDLLAELLRRTPAEDLEIVVVWLAGELRQRRTGVGWASLSTLPDPAAEPSLEVTAVDAELERVAGLAGPGSQLARREAMSRLFGAATAGEQRLLRGLLSGEVRQGALDAAILDAVAAASGVPMTELRRAVTVRGATAPVAVAALTGGSEAVAAFGVQVGQGVRPMLASSAPDVPAALEKLGDRWSLDTKLDGIRIQAHRGADGVRLFTRSLDDITDRLPEVAAIVAALPGGDLVLDGEVLAHDAAGKPRPFQDTAARSATLSPAPEAGAGLVPAFFDVLHADGASLLDRPLVDRLAVLDRLVPREYRIRRADTTDPQEAARFFEQVVADGHEGVVLKDLDAPYAAGRRGAAWIKVKPRHTLDLVVLAVERGSGRRRGWLSNIHLGARDPEGRFGPPGGFVMVGKTFKGMTDEMLRWQTERFTDLAVDEGDWMVTVRPEQVVEIALDGVQRSRRYPGGVALRFARVVRYRDDKPAGEADTISDVRALGEG</sequence>
<proteinExistence type="inferred from homology"/>
<dbReference type="Proteomes" id="UP000215896">
    <property type="component" value="Unassembled WGS sequence"/>
</dbReference>
<accession>A0A255G6U2</accession>
<evidence type="ECO:0000256" key="6">
    <source>
        <dbReference type="ARBA" id="ARBA00022763"/>
    </source>
</evidence>
<evidence type="ECO:0000256" key="8">
    <source>
        <dbReference type="ARBA" id="ARBA00022842"/>
    </source>
</evidence>
<dbReference type="SUPFAM" id="SSF117018">
    <property type="entry name" value="ATP-dependent DNA ligase DNA-binding domain"/>
    <property type="match status" value="1"/>
</dbReference>
<keyword evidence="11" id="KW-0131">Cell cycle</keyword>
<evidence type="ECO:0000256" key="10">
    <source>
        <dbReference type="ARBA" id="ARBA00023204"/>
    </source>
</evidence>
<evidence type="ECO:0000256" key="3">
    <source>
        <dbReference type="ARBA" id="ARBA00022705"/>
    </source>
</evidence>
<reference evidence="17 18" key="1">
    <citation type="submission" date="2017-07" db="EMBL/GenBank/DDBJ databases">
        <title>Draft whole genome sequences of clinical Proprionibacteriaceae strains.</title>
        <authorList>
            <person name="Bernier A.-M."/>
            <person name="Bernard K."/>
            <person name="Domingo M.-C."/>
        </authorList>
    </citation>
    <scope>NUCLEOTIDE SEQUENCE [LARGE SCALE GENOMIC DNA]</scope>
    <source>
        <strain evidence="17 18">NML 030167</strain>
    </source>
</reference>
<comment type="caution">
    <text evidence="17">The sequence shown here is derived from an EMBL/GenBank/DDBJ whole genome shotgun (WGS) entry which is preliminary data.</text>
</comment>
<dbReference type="InterPro" id="IPR016059">
    <property type="entry name" value="DNA_ligase_ATP-dep_CS"/>
</dbReference>
<dbReference type="GO" id="GO:0071897">
    <property type="term" value="P:DNA biosynthetic process"/>
    <property type="evidence" value="ECO:0007669"/>
    <property type="project" value="InterPro"/>
</dbReference>
<dbReference type="InterPro" id="IPR012309">
    <property type="entry name" value="DNA_ligase_ATP-dep_C"/>
</dbReference>
<dbReference type="OrthoDB" id="3733803at2"/>
<dbReference type="InterPro" id="IPR000977">
    <property type="entry name" value="DNA_ligase_ATP-dep"/>
</dbReference>
<evidence type="ECO:0000313" key="18">
    <source>
        <dbReference type="Proteomes" id="UP000215896"/>
    </source>
</evidence>
<keyword evidence="18" id="KW-1185">Reference proteome</keyword>
<evidence type="ECO:0000256" key="9">
    <source>
        <dbReference type="ARBA" id="ARBA00023172"/>
    </source>
</evidence>
<dbReference type="GO" id="GO:0006310">
    <property type="term" value="P:DNA recombination"/>
    <property type="evidence" value="ECO:0007669"/>
    <property type="project" value="UniProtKB-KW"/>
</dbReference>
<dbReference type="GO" id="GO:0005524">
    <property type="term" value="F:ATP binding"/>
    <property type="evidence" value="ECO:0007669"/>
    <property type="project" value="UniProtKB-KW"/>
</dbReference>
<evidence type="ECO:0000256" key="5">
    <source>
        <dbReference type="ARBA" id="ARBA00022741"/>
    </source>
</evidence>
<comment type="function">
    <text evidence="13">DNA ligase that seals nicks in double-stranded DNA during DNA replication, DNA recombination and DNA repair.</text>
</comment>
<dbReference type="SUPFAM" id="SSF56091">
    <property type="entry name" value="DNA ligase/mRNA capping enzyme, catalytic domain"/>
    <property type="match status" value="1"/>
</dbReference>
<evidence type="ECO:0000313" key="17">
    <source>
        <dbReference type="EMBL" id="OYO11657.1"/>
    </source>
</evidence>
<evidence type="ECO:0000256" key="13">
    <source>
        <dbReference type="ARBA" id="ARBA00054532"/>
    </source>
</evidence>
<keyword evidence="9 14" id="KW-0233">DNA recombination</keyword>
<keyword evidence="2" id="KW-0132">Cell division</keyword>
<dbReference type="PROSITE" id="PS00697">
    <property type="entry name" value="DNA_LIGASE_A1"/>
    <property type="match status" value="1"/>
</dbReference>
<dbReference type="FunFam" id="2.40.50.140:FF:000163">
    <property type="entry name" value="Probable DNA ligase"/>
    <property type="match status" value="1"/>
</dbReference>
<dbReference type="Pfam" id="PF01068">
    <property type="entry name" value="DNA_ligase_A_M"/>
    <property type="match status" value="1"/>
</dbReference>
<dbReference type="InterPro" id="IPR012310">
    <property type="entry name" value="DNA_ligase_ATP-dep_cent"/>
</dbReference>
<organism evidence="17 18">
    <name type="scientific">Enemella evansiae</name>
    <dbReference type="NCBI Taxonomy" id="2016499"/>
    <lineage>
        <taxon>Bacteria</taxon>
        <taxon>Bacillati</taxon>
        <taxon>Actinomycetota</taxon>
        <taxon>Actinomycetes</taxon>
        <taxon>Propionibacteriales</taxon>
        <taxon>Propionibacteriaceae</taxon>
        <taxon>Enemella</taxon>
    </lineage>
</organism>
<dbReference type="NCBIfam" id="NF002868">
    <property type="entry name" value="PRK03180.1"/>
    <property type="match status" value="1"/>
</dbReference>
<dbReference type="GO" id="GO:0006281">
    <property type="term" value="P:DNA repair"/>
    <property type="evidence" value="ECO:0007669"/>
    <property type="project" value="UniProtKB-KW"/>
</dbReference>
<keyword evidence="1 14" id="KW-0436">Ligase</keyword>
<comment type="similarity">
    <text evidence="15">Belongs to the ATP-dependent DNA ligase family.</text>
</comment>
<dbReference type="Pfam" id="PF04679">
    <property type="entry name" value="DNA_ligase_A_C"/>
    <property type="match status" value="1"/>
</dbReference>
<keyword evidence="5 14" id="KW-0547">Nucleotide-binding</keyword>
<dbReference type="NCBIfam" id="TIGR00574">
    <property type="entry name" value="dnl1"/>
    <property type="match status" value="1"/>
</dbReference>